<dbReference type="InterPro" id="IPR000014">
    <property type="entry name" value="PAS"/>
</dbReference>
<dbReference type="InterPro" id="IPR013656">
    <property type="entry name" value="PAS_4"/>
</dbReference>
<feature type="domain" description="PAS" evidence="19">
    <location>
        <begin position="816"/>
        <end position="859"/>
    </location>
</feature>
<evidence type="ECO:0000259" key="20">
    <source>
        <dbReference type="PROSITE" id="PS50113"/>
    </source>
</evidence>
<dbReference type="SUPFAM" id="SSF53822">
    <property type="entry name" value="Periplasmic binding protein-like I"/>
    <property type="match status" value="1"/>
</dbReference>
<keyword evidence="11" id="KW-0115">cAMP biosynthesis</keyword>
<keyword evidence="9" id="KW-0460">Magnesium</keyword>
<evidence type="ECO:0000256" key="1">
    <source>
        <dbReference type="ARBA" id="ARBA00001593"/>
    </source>
</evidence>
<feature type="coiled-coil region" evidence="18">
    <location>
        <begin position="379"/>
        <end position="416"/>
    </location>
</feature>
<dbReference type="PROSITE" id="PS50125">
    <property type="entry name" value="GUANYLATE_CYCLASE_2"/>
    <property type="match status" value="1"/>
</dbReference>
<dbReference type="SUPFAM" id="SSF55785">
    <property type="entry name" value="PYP-like sensor domain (PAS domain)"/>
    <property type="match status" value="5"/>
</dbReference>
<comment type="similarity">
    <text evidence="17">Belongs to the adenylyl cyclase class-4/guanylyl cyclase family.</text>
</comment>
<keyword evidence="10" id="KW-1133">Transmembrane helix</keyword>
<evidence type="ECO:0000256" key="13">
    <source>
        <dbReference type="ARBA" id="ARBA00023239"/>
    </source>
</evidence>
<dbReference type="RefSeq" id="WP_008056990.1">
    <property type="nucleotide sequence ID" value="NZ_FO818640.1"/>
</dbReference>
<feature type="domain" description="PAC" evidence="20">
    <location>
        <begin position="891"/>
        <end position="943"/>
    </location>
</feature>
<evidence type="ECO:0000256" key="6">
    <source>
        <dbReference type="ARBA" id="ARBA00022723"/>
    </source>
</evidence>
<evidence type="ECO:0000259" key="21">
    <source>
        <dbReference type="PROSITE" id="PS50125"/>
    </source>
</evidence>
<dbReference type="SMART" id="SM00044">
    <property type="entry name" value="CYCc"/>
    <property type="match status" value="1"/>
</dbReference>
<keyword evidence="6" id="KW-0479">Metal-binding</keyword>
<evidence type="ECO:0000256" key="17">
    <source>
        <dbReference type="RuleBase" id="RU000405"/>
    </source>
</evidence>
<evidence type="ECO:0000256" key="3">
    <source>
        <dbReference type="ARBA" id="ARBA00012201"/>
    </source>
</evidence>
<evidence type="ECO:0000256" key="4">
    <source>
        <dbReference type="ARBA" id="ARBA00021420"/>
    </source>
</evidence>
<evidence type="ECO:0000256" key="18">
    <source>
        <dbReference type="SAM" id="Coils"/>
    </source>
</evidence>
<evidence type="ECO:0000313" key="22">
    <source>
        <dbReference type="EMBL" id="CDM92935.1"/>
    </source>
</evidence>
<keyword evidence="13 17" id="KW-0456">Lyase</keyword>
<evidence type="ECO:0000256" key="5">
    <source>
        <dbReference type="ARBA" id="ARBA00022692"/>
    </source>
</evidence>
<keyword evidence="5" id="KW-0812">Transmembrane</keyword>
<dbReference type="Pfam" id="PF13426">
    <property type="entry name" value="PAS_9"/>
    <property type="match status" value="4"/>
</dbReference>
<dbReference type="EC" id="4.6.1.1" evidence="3"/>
<comment type="subunit">
    <text evidence="16">Homodimer. Can also exist as monomer.</text>
</comment>
<dbReference type="Proteomes" id="UP000032946">
    <property type="component" value="Chromosome"/>
</dbReference>
<dbReference type="PANTHER" id="PTHR47628">
    <property type="match status" value="1"/>
</dbReference>
<evidence type="ECO:0000256" key="2">
    <source>
        <dbReference type="ARBA" id="ARBA00004479"/>
    </source>
</evidence>
<dbReference type="InterPro" id="IPR018297">
    <property type="entry name" value="A/G_cyclase_CS"/>
</dbReference>
<evidence type="ECO:0000256" key="7">
    <source>
        <dbReference type="ARBA" id="ARBA00022741"/>
    </source>
</evidence>
<evidence type="ECO:0000256" key="10">
    <source>
        <dbReference type="ARBA" id="ARBA00022989"/>
    </source>
</evidence>
<evidence type="ECO:0000256" key="16">
    <source>
        <dbReference type="ARBA" id="ARBA00064436"/>
    </source>
</evidence>
<dbReference type="PROSITE" id="PS50113">
    <property type="entry name" value="PAC"/>
    <property type="match status" value="1"/>
</dbReference>
<dbReference type="CDD" id="cd07302">
    <property type="entry name" value="CHD"/>
    <property type="match status" value="1"/>
</dbReference>
<dbReference type="InterPro" id="IPR029787">
    <property type="entry name" value="Nucleotide_cyclase"/>
</dbReference>
<evidence type="ECO:0000256" key="9">
    <source>
        <dbReference type="ARBA" id="ARBA00022842"/>
    </source>
</evidence>
<dbReference type="Pfam" id="PF13433">
    <property type="entry name" value="Peripla_BP_5"/>
    <property type="match status" value="1"/>
</dbReference>
<keyword evidence="12" id="KW-0472">Membrane</keyword>
<feature type="domain" description="Guanylate cyclase" evidence="21">
    <location>
        <begin position="1156"/>
        <end position="1283"/>
    </location>
</feature>
<keyword evidence="23" id="KW-1185">Reference proteome</keyword>
<dbReference type="GO" id="GO:0006171">
    <property type="term" value="P:cAMP biosynthetic process"/>
    <property type="evidence" value="ECO:0007669"/>
    <property type="project" value="UniProtKB-KW"/>
</dbReference>
<protein>
    <recommendedName>
        <fullName evidence="4">Adenylate cyclase</fullName>
        <ecNumber evidence="3">4.6.1.1</ecNumber>
    </recommendedName>
    <alternativeName>
        <fullName evidence="14">ATP pyrophosphate-lyase</fullName>
    </alternativeName>
    <alternativeName>
        <fullName evidence="15">Adenylyl cyclase</fullName>
    </alternativeName>
</protein>
<dbReference type="CDD" id="cd00130">
    <property type="entry name" value="PAS"/>
    <property type="match status" value="1"/>
</dbReference>
<dbReference type="InterPro" id="IPR035965">
    <property type="entry name" value="PAS-like_dom_sf"/>
</dbReference>
<dbReference type="Pfam" id="PF08448">
    <property type="entry name" value="PAS_4"/>
    <property type="match status" value="1"/>
</dbReference>
<dbReference type="GO" id="GO:0004016">
    <property type="term" value="F:adenylate cyclase activity"/>
    <property type="evidence" value="ECO:0007669"/>
    <property type="project" value="UniProtKB-EC"/>
</dbReference>
<dbReference type="GO" id="GO:0005886">
    <property type="term" value="C:plasma membrane"/>
    <property type="evidence" value="ECO:0007669"/>
    <property type="project" value="UniProtKB-ARBA"/>
</dbReference>
<dbReference type="PROSITE" id="PS50112">
    <property type="entry name" value="PAS"/>
    <property type="match status" value="2"/>
</dbReference>
<sequence length="1330" mass="150373">MPGVRVGILHSLSGTMAISEAPLRDAELMAIREINRSGGILGKFIEPVIEDCQSDPACFAQKAKNLIQDKQVVTLFGCWTSASRQAVKPVLEELGVGLWYPVQYEGLEDSPNIFHTGACANQQVEPVVSWLLENIGKRFYLLGSDYTFPHTVSKLIKIQLQQNEGYVVGQAYQPLGAKDFRSIIARIVRAKPDVVFNTLTGDSNIAFYQQFQAAGLNAKQIPILAISVSETELKSIGNAATGHLSCWSYFQSLDTPENRRFVQHFQARYGSDRVTSDPIEAAYSQVYLWKQAVELAESFDPERVRIATYGQSFSAPSGIIRMEPNHHIRKLCRIGRAKSDGQFEIIYTSPHRIKPLPWLGFEANNFNASEIVIGLLAEVSQSTERAEKLKQKTRELEETRKQLEQEIEIRKQVEAQLQLVNEGLENIVAERTAALRESNTQLLQEIVERTRVAEALRMANARLQAVLEAVPGTVSWISRDLRYLEVNQSLADLFKLPRETFANQHIGFLGTSSEFNDFVTDLFNRPEKEAHREVRTHVDNQERHYLIVAQKYDNNQAVFVVGIDITQRRQAEEELRQANMRLQAVLAAVPGTVSWVTSDLHYIEVNQKLADLYGLPREDFSNQHIGFLGRGSQFQNFIQYFFESPELEAYQEISSSLENEEYYYLIAAHKYNNNQAAFVVGIDISDRKRAEAALKTTQDQLEAVLNVVPGTVSWIDSNQRYLGVNQYLAQTFDLPAEAFIGQHIGFLKASPEFNDFVEDFFNSGSFEAYKEVTSYIKNEPRDYLIAARKYNSGSAAFFVGIDITDRRRAEEALKQAESNYRSIFENALEGIFQTTPEGRYISANPALARIYGYESPTILMTNLTDIQSQLYIDPKRRQEFVYLLESQGSVVDFESQIRRIDGQVRWISENATAVRSPQGEILYYEGTVEDITDRKLGQIGLQQAKEELEKRVVERTAALQEANHHLIREVAERRRIEAALRASEAELRALFAAMTDVIAVFDGEGRYKKIVTTNAEVVYTPSSDLLGKTVFDIFPTPQAQLFYENIQKVLQTGQTINLEYSMQLAPPEPGQQGPVNILPSAADADLVWFAATVSPMPDNSVIWVARNTTERRRVLDALRVEQQKSERLLLNILPHSIAERLKQSPHSIAERFEQATVMFADLVNFTGFSAQISPTELVDLLNDIFSCFDELAQKHQLEKIKTIGDSYMVVGGLPTPRENHAEAIAQMALDMQREIVRFRRQDGEPFNLRIGMNTGPVVAGVIGTRKFIYDLWGDAVNVASRMESQGEVGRIQITAATKALLNDNFIFEERGVIDVKGRGKMMTFWLKDRR</sequence>
<evidence type="ECO:0000256" key="14">
    <source>
        <dbReference type="ARBA" id="ARBA00032597"/>
    </source>
</evidence>
<evidence type="ECO:0000256" key="8">
    <source>
        <dbReference type="ARBA" id="ARBA00022840"/>
    </source>
</evidence>
<gene>
    <name evidence="22" type="ORF">ARTHRO_10608</name>
</gene>
<dbReference type="PROSITE" id="PS00452">
    <property type="entry name" value="GUANYLATE_CYCLASE_1"/>
    <property type="match status" value="1"/>
</dbReference>
<evidence type="ECO:0000259" key="19">
    <source>
        <dbReference type="PROSITE" id="PS50112"/>
    </source>
</evidence>
<evidence type="ECO:0000256" key="11">
    <source>
        <dbReference type="ARBA" id="ARBA00022998"/>
    </source>
</evidence>
<dbReference type="FunFam" id="3.30.70.1230:FF:000033">
    <property type="entry name" value="Adenylate cyclase"/>
    <property type="match status" value="1"/>
</dbReference>
<evidence type="ECO:0000256" key="15">
    <source>
        <dbReference type="ARBA" id="ARBA00032637"/>
    </source>
</evidence>
<keyword evidence="18" id="KW-0175">Coiled coil</keyword>
<dbReference type="SUPFAM" id="SSF55073">
    <property type="entry name" value="Nucleotide cyclase"/>
    <property type="match status" value="1"/>
</dbReference>
<dbReference type="GO" id="GO:0035556">
    <property type="term" value="P:intracellular signal transduction"/>
    <property type="evidence" value="ECO:0007669"/>
    <property type="project" value="InterPro"/>
</dbReference>
<proteinExistence type="inferred from homology"/>
<dbReference type="PANTHER" id="PTHR47628:SF1">
    <property type="entry name" value="ALIPHATIC AMIDASE EXPRESSION-REGULATING PROTEIN"/>
    <property type="match status" value="1"/>
</dbReference>
<comment type="catalytic activity">
    <reaction evidence="1">
        <text>ATP = 3',5'-cyclic AMP + diphosphate</text>
        <dbReference type="Rhea" id="RHEA:15389"/>
        <dbReference type="ChEBI" id="CHEBI:30616"/>
        <dbReference type="ChEBI" id="CHEBI:33019"/>
        <dbReference type="ChEBI" id="CHEBI:58165"/>
        <dbReference type="EC" id="4.6.1.1"/>
    </reaction>
</comment>
<evidence type="ECO:0000313" key="23">
    <source>
        <dbReference type="Proteomes" id="UP000032946"/>
    </source>
</evidence>
<dbReference type="NCBIfam" id="TIGR00229">
    <property type="entry name" value="sensory_box"/>
    <property type="match status" value="1"/>
</dbReference>
<dbReference type="InterPro" id="IPR017777">
    <property type="entry name" value="ABC_urea-bd_UrtA"/>
</dbReference>
<keyword evidence="8" id="KW-0067">ATP-binding</keyword>
<dbReference type="InterPro" id="IPR001054">
    <property type="entry name" value="A/G_cyclase"/>
</dbReference>
<dbReference type="CDD" id="cd06355">
    <property type="entry name" value="PBP1_FmdD-like"/>
    <property type="match status" value="1"/>
</dbReference>
<dbReference type="GO" id="GO:0046872">
    <property type="term" value="F:metal ion binding"/>
    <property type="evidence" value="ECO:0007669"/>
    <property type="project" value="UniProtKB-KW"/>
</dbReference>
<dbReference type="InterPro" id="IPR001610">
    <property type="entry name" value="PAC"/>
</dbReference>
<dbReference type="Pfam" id="PF00211">
    <property type="entry name" value="Guanylate_cyc"/>
    <property type="match status" value="1"/>
</dbReference>
<dbReference type="EMBL" id="FO818640">
    <property type="protein sequence ID" value="CDM92935.1"/>
    <property type="molecule type" value="Genomic_DNA"/>
</dbReference>
<organism evidence="22 23">
    <name type="scientific">Limnospira indica PCC 8005</name>
    <dbReference type="NCBI Taxonomy" id="376219"/>
    <lineage>
        <taxon>Bacteria</taxon>
        <taxon>Bacillati</taxon>
        <taxon>Cyanobacteriota</taxon>
        <taxon>Cyanophyceae</taxon>
        <taxon>Oscillatoriophycideae</taxon>
        <taxon>Oscillatoriales</taxon>
        <taxon>Sirenicapillariaceae</taxon>
        <taxon>Limnospira</taxon>
    </lineage>
</organism>
<name>A0A9P1KC91_9CYAN</name>
<dbReference type="SMART" id="SM00091">
    <property type="entry name" value="PAS"/>
    <property type="match status" value="5"/>
</dbReference>
<comment type="subcellular location">
    <subcellularLocation>
        <location evidence="2">Membrane</location>
        <topology evidence="2">Single-pass type I membrane protein</topology>
    </subcellularLocation>
</comment>
<dbReference type="Gene3D" id="3.30.70.1230">
    <property type="entry name" value="Nucleotide cyclase"/>
    <property type="match status" value="1"/>
</dbReference>
<accession>A0A9P1KC91</accession>
<keyword evidence="7" id="KW-0547">Nucleotide-binding</keyword>
<dbReference type="InterPro" id="IPR028082">
    <property type="entry name" value="Peripla_BP_I"/>
</dbReference>
<dbReference type="InterPro" id="IPR000700">
    <property type="entry name" value="PAS-assoc_C"/>
</dbReference>
<feature type="domain" description="PAS" evidence="19">
    <location>
        <begin position="983"/>
        <end position="1053"/>
    </location>
</feature>
<evidence type="ECO:0000256" key="12">
    <source>
        <dbReference type="ARBA" id="ARBA00023136"/>
    </source>
</evidence>
<reference evidence="22 23" key="1">
    <citation type="submission" date="2014-02" db="EMBL/GenBank/DDBJ databases">
        <authorList>
            <person name="Genoscope - CEA"/>
        </authorList>
    </citation>
    <scope>NUCLEOTIDE SEQUENCE [LARGE SCALE GENOMIC DNA]</scope>
    <source>
        <strain evidence="22 23">PCC 8005</strain>
    </source>
</reference>
<dbReference type="Gene3D" id="3.30.450.20">
    <property type="entry name" value="PAS domain"/>
    <property type="match status" value="5"/>
</dbReference>
<dbReference type="Gene3D" id="3.40.50.2300">
    <property type="match status" value="2"/>
</dbReference>
<dbReference type="SMART" id="SM00086">
    <property type="entry name" value="PAC"/>
    <property type="match status" value="1"/>
</dbReference>
<dbReference type="GO" id="GO:0005524">
    <property type="term" value="F:ATP binding"/>
    <property type="evidence" value="ECO:0007669"/>
    <property type="project" value="UniProtKB-KW"/>
</dbReference>